<sequence>MTNAIPAPSGLGTRGGQFWRETVAEFELTASETALLTECCRTLDLVDELEAQVKRDGLTVAGASGQDRLHPAVTELRGQRLALHRLLAALGLEDAEDGHKVPTATSLRAQHAARARWAGHVRDTGA</sequence>
<accession>A0ABN2IYU7</accession>
<keyword evidence="2" id="KW-1185">Reference proteome</keyword>
<dbReference type="RefSeq" id="WP_344245957.1">
    <property type="nucleotide sequence ID" value="NZ_BAAAPM010000003.1"/>
</dbReference>
<proteinExistence type="predicted"/>
<protein>
    <recommendedName>
        <fullName evidence="3">Terminase</fullName>
    </recommendedName>
</protein>
<evidence type="ECO:0000313" key="2">
    <source>
        <dbReference type="Proteomes" id="UP001501138"/>
    </source>
</evidence>
<gene>
    <name evidence="1" type="ORF">GCM10009809_08270</name>
</gene>
<evidence type="ECO:0000313" key="1">
    <source>
        <dbReference type="EMBL" id="GAA1714441.1"/>
    </source>
</evidence>
<dbReference type="InterPro" id="IPR006448">
    <property type="entry name" value="Phage_term_ssu_P27"/>
</dbReference>
<comment type="caution">
    <text evidence="1">The sequence shown here is derived from an EMBL/GenBank/DDBJ whole genome shotgun (WGS) entry which is preliminary data.</text>
</comment>
<dbReference type="EMBL" id="BAAAPM010000003">
    <property type="protein sequence ID" value="GAA1714441.1"/>
    <property type="molecule type" value="Genomic_DNA"/>
</dbReference>
<dbReference type="Proteomes" id="UP001501138">
    <property type="component" value="Unassembled WGS sequence"/>
</dbReference>
<reference evidence="1 2" key="1">
    <citation type="journal article" date="2019" name="Int. J. Syst. Evol. Microbiol.">
        <title>The Global Catalogue of Microorganisms (GCM) 10K type strain sequencing project: providing services to taxonomists for standard genome sequencing and annotation.</title>
        <authorList>
            <consortium name="The Broad Institute Genomics Platform"/>
            <consortium name="The Broad Institute Genome Sequencing Center for Infectious Disease"/>
            <person name="Wu L."/>
            <person name="Ma J."/>
        </authorList>
    </citation>
    <scope>NUCLEOTIDE SEQUENCE [LARGE SCALE GENOMIC DNA]</scope>
    <source>
        <strain evidence="1 2">JCM 15589</strain>
    </source>
</reference>
<dbReference type="Pfam" id="PF05119">
    <property type="entry name" value="Terminase_4"/>
    <property type="match status" value="1"/>
</dbReference>
<organism evidence="1 2">
    <name type="scientific">Isoptericola hypogeus</name>
    <dbReference type="NCBI Taxonomy" id="300179"/>
    <lineage>
        <taxon>Bacteria</taxon>
        <taxon>Bacillati</taxon>
        <taxon>Actinomycetota</taxon>
        <taxon>Actinomycetes</taxon>
        <taxon>Micrococcales</taxon>
        <taxon>Promicromonosporaceae</taxon>
        <taxon>Isoptericola</taxon>
    </lineage>
</organism>
<evidence type="ECO:0008006" key="3">
    <source>
        <dbReference type="Google" id="ProtNLM"/>
    </source>
</evidence>
<name>A0ABN2IYU7_9MICO</name>